<organism evidence="3 4">
    <name type="scientific">Theobroma cacao</name>
    <name type="common">Cacao</name>
    <name type="synonym">Cocoa</name>
    <dbReference type="NCBI Taxonomy" id="3641"/>
    <lineage>
        <taxon>Eukaryota</taxon>
        <taxon>Viridiplantae</taxon>
        <taxon>Streptophyta</taxon>
        <taxon>Embryophyta</taxon>
        <taxon>Tracheophyta</taxon>
        <taxon>Spermatophyta</taxon>
        <taxon>Magnoliopsida</taxon>
        <taxon>eudicotyledons</taxon>
        <taxon>Gunneridae</taxon>
        <taxon>Pentapetalae</taxon>
        <taxon>rosids</taxon>
        <taxon>malvids</taxon>
        <taxon>Malvales</taxon>
        <taxon>Malvaceae</taxon>
        <taxon>Byttnerioideae</taxon>
        <taxon>Theobroma</taxon>
    </lineage>
</organism>
<dbReference type="EMBL" id="CM001885">
    <property type="protein sequence ID" value="EOY13984.1"/>
    <property type="molecule type" value="Genomic_DNA"/>
</dbReference>
<dbReference type="eggNOG" id="KOG1075">
    <property type="taxonomic scope" value="Eukaryota"/>
</dbReference>
<dbReference type="InterPro" id="IPR012337">
    <property type="entry name" value="RNaseH-like_sf"/>
</dbReference>
<protein>
    <submittedName>
        <fullName evidence="3">RNase H family protein</fullName>
    </submittedName>
</protein>
<dbReference type="OMA" id="SANCCAK"/>
<dbReference type="Gramene" id="EOY13984">
    <property type="protein sequence ID" value="EOY13984"/>
    <property type="gene ID" value="TCM_032958"/>
</dbReference>
<name>A0A061FHM7_THECC</name>
<accession>A0A061FHM7</accession>
<evidence type="ECO:0000313" key="3">
    <source>
        <dbReference type="EMBL" id="EOY13984.1"/>
    </source>
</evidence>
<dbReference type="Pfam" id="PF13966">
    <property type="entry name" value="zf-RVT"/>
    <property type="match status" value="1"/>
</dbReference>
<dbReference type="GO" id="GO:0004523">
    <property type="term" value="F:RNA-DNA hybrid ribonuclease activity"/>
    <property type="evidence" value="ECO:0007669"/>
    <property type="project" value="InterPro"/>
</dbReference>
<gene>
    <name evidence="3" type="ORF">TCM_032958</name>
</gene>
<dbReference type="PANTHER" id="PTHR47723">
    <property type="entry name" value="OS05G0353850 PROTEIN"/>
    <property type="match status" value="1"/>
</dbReference>
<sequence length="429" mass="50485">MLASCSVTEQHIRGRIGRGELFFWHDYWMGDEPLVNRFPSFASSMILVSNFYQNGSWHIGKLNDALLEDVVTEIMKIPIDESRIYEAYWAPTSDGKFTTKSAWEIVRQRHSINFVFYSIWHRSIPLSISFFLWRLFQDWIPVDLRLKSKGFQLVFKCQHCNSKESLFHVMWECPLASQVWNYFAKFFQIYIIHRKSIYQIIWAWLFSSDYTKKGHIHILIPLFIFWFLWVERNDAKHRNLGMYPNRKPSLPKPKVFSWQKPLTGEFKLNVDGGSKYDCQSAAGGRLLRDHTGTLIFSFVENFGPYNSLQAELMALYRGLLLCIEHNVRRLWIEMDAKVVIQMIHRGHKGSAQIRYLLASIRKCLSVISFRISHIHREGNQAADLLSNQGYMHQNLHVFSQVKGQLKGILGLDKNNLRSEFLSFHELEYF</sequence>
<evidence type="ECO:0000259" key="1">
    <source>
        <dbReference type="Pfam" id="PF13456"/>
    </source>
</evidence>
<reference evidence="3 4" key="1">
    <citation type="journal article" date="2013" name="Genome Biol.">
        <title>The genome sequence of the most widely cultivated cacao type and its use to identify candidate genes regulating pod color.</title>
        <authorList>
            <person name="Motamayor J.C."/>
            <person name="Mockaitis K."/>
            <person name="Schmutz J."/>
            <person name="Haiminen N."/>
            <person name="Iii D.L."/>
            <person name="Cornejo O."/>
            <person name="Findley S.D."/>
            <person name="Zheng P."/>
            <person name="Utro F."/>
            <person name="Royaert S."/>
            <person name="Saski C."/>
            <person name="Jenkins J."/>
            <person name="Podicheti R."/>
            <person name="Zhao M."/>
            <person name="Scheffler B.E."/>
            <person name="Stack J.C."/>
            <person name="Feltus F.A."/>
            <person name="Mustiga G.M."/>
            <person name="Amores F."/>
            <person name="Phillips W."/>
            <person name="Marelli J.P."/>
            <person name="May G.D."/>
            <person name="Shapiro H."/>
            <person name="Ma J."/>
            <person name="Bustamante C.D."/>
            <person name="Schnell R.J."/>
            <person name="Main D."/>
            <person name="Gilbert D."/>
            <person name="Parida L."/>
            <person name="Kuhn D.N."/>
        </authorList>
    </citation>
    <scope>NUCLEOTIDE SEQUENCE [LARGE SCALE GENOMIC DNA]</scope>
    <source>
        <strain evidence="4">cv. Matina 1-6</strain>
    </source>
</reference>
<feature type="domain" description="RNase H type-1" evidence="1">
    <location>
        <begin position="269"/>
        <end position="388"/>
    </location>
</feature>
<evidence type="ECO:0000313" key="4">
    <source>
        <dbReference type="Proteomes" id="UP000026915"/>
    </source>
</evidence>
<dbReference type="InterPro" id="IPR053151">
    <property type="entry name" value="RNase_H-like"/>
</dbReference>
<dbReference type="Proteomes" id="UP000026915">
    <property type="component" value="Chromosome 7"/>
</dbReference>
<dbReference type="HOGENOM" id="CLU_000680_5_2_1"/>
<keyword evidence="4" id="KW-1185">Reference proteome</keyword>
<dbReference type="SUPFAM" id="SSF53098">
    <property type="entry name" value="Ribonuclease H-like"/>
    <property type="match status" value="1"/>
</dbReference>
<dbReference type="InterPro" id="IPR026960">
    <property type="entry name" value="RVT-Znf"/>
</dbReference>
<feature type="domain" description="Reverse transcriptase zinc-binding" evidence="2">
    <location>
        <begin position="97"/>
        <end position="180"/>
    </location>
</feature>
<dbReference type="PANTHER" id="PTHR47723:SF23">
    <property type="entry name" value="REVERSE TRANSCRIPTASE-LIKE PROTEIN"/>
    <property type="match status" value="1"/>
</dbReference>
<dbReference type="CDD" id="cd06222">
    <property type="entry name" value="RNase_H_like"/>
    <property type="match status" value="1"/>
</dbReference>
<dbReference type="InterPro" id="IPR036397">
    <property type="entry name" value="RNaseH_sf"/>
</dbReference>
<dbReference type="InterPro" id="IPR044730">
    <property type="entry name" value="RNase_H-like_dom_plant"/>
</dbReference>
<dbReference type="AlphaFoldDB" id="A0A061FHM7"/>
<dbReference type="InParanoid" id="A0A061FHM7"/>
<dbReference type="Gene3D" id="3.30.420.10">
    <property type="entry name" value="Ribonuclease H-like superfamily/Ribonuclease H"/>
    <property type="match status" value="1"/>
</dbReference>
<evidence type="ECO:0000259" key="2">
    <source>
        <dbReference type="Pfam" id="PF13966"/>
    </source>
</evidence>
<dbReference type="Pfam" id="PF13456">
    <property type="entry name" value="RVT_3"/>
    <property type="match status" value="1"/>
</dbReference>
<dbReference type="GO" id="GO:0003676">
    <property type="term" value="F:nucleic acid binding"/>
    <property type="evidence" value="ECO:0007669"/>
    <property type="project" value="InterPro"/>
</dbReference>
<proteinExistence type="predicted"/>
<dbReference type="InterPro" id="IPR002156">
    <property type="entry name" value="RNaseH_domain"/>
</dbReference>